<evidence type="ECO:0000313" key="2">
    <source>
        <dbReference type="EMBL" id="QHU10451.1"/>
    </source>
</evidence>
<organism evidence="2">
    <name type="scientific">viral metagenome</name>
    <dbReference type="NCBI Taxonomy" id="1070528"/>
    <lineage>
        <taxon>unclassified sequences</taxon>
        <taxon>metagenomes</taxon>
        <taxon>organismal metagenomes</taxon>
    </lineage>
</organism>
<proteinExistence type="predicted"/>
<dbReference type="InterPro" id="IPR052636">
    <property type="entry name" value="UDP-D-xylose:L-fucose_XylT"/>
</dbReference>
<dbReference type="AlphaFoldDB" id="A0A6C0JZX8"/>
<dbReference type="InterPro" id="IPR005069">
    <property type="entry name" value="Nucl-diP-sugar_transferase"/>
</dbReference>
<dbReference type="Pfam" id="PF03407">
    <property type="entry name" value="Nucleotid_trans"/>
    <property type="match status" value="1"/>
</dbReference>
<sequence length="113" mass="13465">MLCTGCMLLFPKPMTIKLIQSIYENRTSKDNDQIILMSILINNRNTINIHPLNKWQFPNGLLYFSELNDDTRYRELQLQFRKSTYPVYFVHANWMVGIESKIEAFKNKGLWFV</sequence>
<feature type="domain" description="Nucleotide-diphospho-sugar transferase" evidence="1">
    <location>
        <begin position="2"/>
        <end position="104"/>
    </location>
</feature>
<accession>A0A6C0JZX8</accession>
<dbReference type="PANTHER" id="PTHR47032">
    <property type="entry name" value="UDP-D-XYLOSE:L-FUCOSE ALPHA-1,3-D-XYLOSYLTRANSFERASE-RELATED"/>
    <property type="match status" value="1"/>
</dbReference>
<dbReference type="GO" id="GO:0016757">
    <property type="term" value="F:glycosyltransferase activity"/>
    <property type="evidence" value="ECO:0007669"/>
    <property type="project" value="TreeGrafter"/>
</dbReference>
<reference evidence="2" key="1">
    <citation type="journal article" date="2020" name="Nature">
        <title>Giant virus diversity and host interactions through global metagenomics.</title>
        <authorList>
            <person name="Schulz F."/>
            <person name="Roux S."/>
            <person name="Paez-Espino D."/>
            <person name="Jungbluth S."/>
            <person name="Walsh D.A."/>
            <person name="Denef V.J."/>
            <person name="McMahon K.D."/>
            <person name="Konstantinidis K.T."/>
            <person name="Eloe-Fadrosh E.A."/>
            <person name="Kyrpides N.C."/>
            <person name="Woyke T."/>
        </authorList>
    </citation>
    <scope>NUCLEOTIDE SEQUENCE</scope>
    <source>
        <strain evidence="2">GVMAG-S-1101164-67</strain>
    </source>
</reference>
<dbReference type="EMBL" id="MN740757">
    <property type="protein sequence ID" value="QHU10451.1"/>
    <property type="molecule type" value="Genomic_DNA"/>
</dbReference>
<evidence type="ECO:0000259" key="1">
    <source>
        <dbReference type="Pfam" id="PF03407"/>
    </source>
</evidence>
<dbReference type="PANTHER" id="PTHR47032:SF1">
    <property type="entry name" value="UDP-D-XYLOSE:L-FUCOSE ALPHA-1,3-D-XYLOSYLTRANSFERASE-RELATED"/>
    <property type="match status" value="1"/>
</dbReference>
<name>A0A6C0JZX8_9ZZZZ</name>
<protein>
    <recommendedName>
        <fullName evidence="1">Nucleotide-diphospho-sugar transferase domain-containing protein</fullName>
    </recommendedName>
</protein>
<dbReference type="GO" id="GO:0005794">
    <property type="term" value="C:Golgi apparatus"/>
    <property type="evidence" value="ECO:0007669"/>
    <property type="project" value="TreeGrafter"/>
</dbReference>